<keyword evidence="1" id="KW-0597">Phosphoprotein</keyword>
<name>A0A7V2ZI12_9BACT</name>
<sequence length="125" mass="13986">MPILKIYIVEDSPYVRKSLVRVISEIPGVKIVGEGENVKSALEFLTKNESDVYVLDYNLPDGTGVDIIKSIKQLKLNAISVVISNIVDEPLRKSILKSGADYFFDKSNEIDDLFALLEKLANEKK</sequence>
<dbReference type="InterPro" id="IPR058245">
    <property type="entry name" value="NreC/VraR/RcsB-like_REC"/>
</dbReference>
<dbReference type="PROSITE" id="PS50110">
    <property type="entry name" value="RESPONSE_REGULATORY"/>
    <property type="match status" value="1"/>
</dbReference>
<dbReference type="InterPro" id="IPR011006">
    <property type="entry name" value="CheY-like_superfamily"/>
</dbReference>
<dbReference type="CDD" id="cd17535">
    <property type="entry name" value="REC_NarL-like"/>
    <property type="match status" value="1"/>
</dbReference>
<protein>
    <submittedName>
        <fullName evidence="3">Response regulator</fullName>
    </submittedName>
</protein>
<dbReference type="SMART" id="SM00448">
    <property type="entry name" value="REC"/>
    <property type="match status" value="1"/>
</dbReference>
<dbReference type="Gene3D" id="3.40.50.2300">
    <property type="match status" value="1"/>
</dbReference>
<dbReference type="SUPFAM" id="SSF52172">
    <property type="entry name" value="CheY-like"/>
    <property type="match status" value="1"/>
</dbReference>
<gene>
    <name evidence="3" type="ORF">ENS31_02265</name>
</gene>
<dbReference type="InterPro" id="IPR051015">
    <property type="entry name" value="EvgA-like"/>
</dbReference>
<dbReference type="PANTHER" id="PTHR45566">
    <property type="entry name" value="HTH-TYPE TRANSCRIPTIONAL REGULATOR YHJB-RELATED"/>
    <property type="match status" value="1"/>
</dbReference>
<reference evidence="3" key="1">
    <citation type="journal article" date="2020" name="mSystems">
        <title>Genome- and Community-Level Interaction Insights into Carbon Utilization and Element Cycling Functions of Hydrothermarchaeota in Hydrothermal Sediment.</title>
        <authorList>
            <person name="Zhou Z."/>
            <person name="Liu Y."/>
            <person name="Xu W."/>
            <person name="Pan J."/>
            <person name="Luo Z.H."/>
            <person name="Li M."/>
        </authorList>
    </citation>
    <scope>NUCLEOTIDE SEQUENCE [LARGE SCALE GENOMIC DNA]</scope>
    <source>
        <strain evidence="3">SpSt-479</strain>
    </source>
</reference>
<dbReference type="InterPro" id="IPR001789">
    <property type="entry name" value="Sig_transdc_resp-reg_receiver"/>
</dbReference>
<comment type="caution">
    <text evidence="3">The sequence shown here is derived from an EMBL/GenBank/DDBJ whole genome shotgun (WGS) entry which is preliminary data.</text>
</comment>
<feature type="modified residue" description="4-aspartylphosphate" evidence="1">
    <location>
        <position position="56"/>
    </location>
</feature>
<dbReference type="AlphaFoldDB" id="A0A7V2ZI12"/>
<feature type="domain" description="Response regulatory" evidence="2">
    <location>
        <begin position="5"/>
        <end position="121"/>
    </location>
</feature>
<dbReference type="GO" id="GO:0000160">
    <property type="term" value="P:phosphorelay signal transduction system"/>
    <property type="evidence" value="ECO:0007669"/>
    <property type="project" value="InterPro"/>
</dbReference>
<evidence type="ECO:0000313" key="3">
    <source>
        <dbReference type="EMBL" id="HFI90337.1"/>
    </source>
</evidence>
<accession>A0A7V2ZI12</accession>
<dbReference type="EMBL" id="DSUJ01000008">
    <property type="protein sequence ID" value="HFI90337.1"/>
    <property type="molecule type" value="Genomic_DNA"/>
</dbReference>
<organism evidence="3">
    <name type="scientific">Ignavibacterium album</name>
    <dbReference type="NCBI Taxonomy" id="591197"/>
    <lineage>
        <taxon>Bacteria</taxon>
        <taxon>Pseudomonadati</taxon>
        <taxon>Ignavibacteriota</taxon>
        <taxon>Ignavibacteria</taxon>
        <taxon>Ignavibacteriales</taxon>
        <taxon>Ignavibacteriaceae</taxon>
        <taxon>Ignavibacterium</taxon>
    </lineage>
</organism>
<proteinExistence type="predicted"/>
<dbReference type="Pfam" id="PF00072">
    <property type="entry name" value="Response_reg"/>
    <property type="match status" value="1"/>
</dbReference>
<dbReference type="RefSeq" id="WP_304143749.1">
    <property type="nucleotide sequence ID" value="NZ_JAOAIE010000032.1"/>
</dbReference>
<dbReference type="PANTHER" id="PTHR45566:SF2">
    <property type="entry name" value="NARL SUBFAMILY"/>
    <property type="match status" value="1"/>
</dbReference>
<evidence type="ECO:0000256" key="1">
    <source>
        <dbReference type="PROSITE-ProRule" id="PRU00169"/>
    </source>
</evidence>
<evidence type="ECO:0000259" key="2">
    <source>
        <dbReference type="PROSITE" id="PS50110"/>
    </source>
</evidence>